<keyword evidence="2" id="KW-0808">Transferase</keyword>
<dbReference type="Pfam" id="PF13302">
    <property type="entry name" value="Acetyltransf_3"/>
    <property type="match status" value="1"/>
</dbReference>
<dbReference type="PROSITE" id="PS51186">
    <property type="entry name" value="GNAT"/>
    <property type="match status" value="1"/>
</dbReference>
<dbReference type="SUPFAM" id="SSF55729">
    <property type="entry name" value="Acyl-CoA N-acyltransferases (Nat)"/>
    <property type="match status" value="1"/>
</dbReference>
<dbReference type="KEGG" id="srn:A4G23_02005"/>
<proteinExistence type="predicted"/>
<keyword evidence="2" id="KW-0012">Acyltransferase</keyword>
<protein>
    <submittedName>
        <fullName evidence="2">Putative ribosomal N-acetyltransferase YdaF</fullName>
        <ecNumber evidence="2">2.3.1.-</ecNumber>
    </submittedName>
</protein>
<dbReference type="STRING" id="285473.A4G23_02005"/>
<dbReference type="GeneID" id="91403558"/>
<dbReference type="EC" id="2.3.1.-" evidence="2"/>
<evidence type="ECO:0000259" key="1">
    <source>
        <dbReference type="PROSITE" id="PS51186"/>
    </source>
</evidence>
<dbReference type="InterPro" id="IPR016181">
    <property type="entry name" value="Acyl_CoA_acyltransferase"/>
</dbReference>
<feature type="domain" description="N-acetyltransferase" evidence="1">
    <location>
        <begin position="11"/>
        <end position="176"/>
    </location>
</feature>
<gene>
    <name evidence="2" type="primary">ydaF_2</name>
    <name evidence="2" type="ORF">A4G23_02005</name>
</gene>
<dbReference type="OrthoDB" id="9795188at2"/>
<sequence>MEPVTLTSERLLLRPFGPGDAEEVRAAVQDPQITRWIPLPDPYGIAEAQDFVGRYAPQAWRDDTEYTFSVRPRGRHDGPLLASAGLHHPRAGTWEVGFYTVREHRGNGYATEATRTLAHWAFTALGCVRLEWRAEVGNTASRLVAEKAGFTPEGTLRAAFARPDSHRDCWLASLLPSDLGLPSRTPYLPARQP</sequence>
<evidence type="ECO:0000313" key="2">
    <source>
        <dbReference type="EMBL" id="AOT59172.1"/>
    </source>
</evidence>
<dbReference type="PATRIC" id="fig|285473.5.peg.2086"/>
<dbReference type="PANTHER" id="PTHR43441">
    <property type="entry name" value="RIBOSOMAL-PROTEIN-SERINE ACETYLTRANSFERASE"/>
    <property type="match status" value="1"/>
</dbReference>
<dbReference type="InterPro" id="IPR000182">
    <property type="entry name" value="GNAT_dom"/>
</dbReference>
<dbReference type="AlphaFoldDB" id="A0A1D8G144"/>
<accession>A0A1D8G144</accession>
<dbReference type="EMBL" id="CP017316">
    <property type="protein sequence ID" value="AOT59172.1"/>
    <property type="molecule type" value="Genomic_DNA"/>
</dbReference>
<dbReference type="InterPro" id="IPR051908">
    <property type="entry name" value="Ribosomal_N-acetyltransferase"/>
</dbReference>
<dbReference type="RefSeq" id="WP_031134695.1">
    <property type="nucleotide sequence ID" value="NZ_CP017316.1"/>
</dbReference>
<dbReference type="Proteomes" id="UP000095349">
    <property type="component" value="Chromosome"/>
</dbReference>
<evidence type="ECO:0000313" key="3">
    <source>
        <dbReference type="Proteomes" id="UP000095349"/>
    </source>
</evidence>
<reference evidence="2 3" key="1">
    <citation type="submission" date="2016-09" db="EMBL/GenBank/DDBJ databases">
        <title>Streptomyces rubrolavendulae MJM4426 Genome sequencing and assembly.</title>
        <authorList>
            <person name="Kim J.-G."/>
        </authorList>
    </citation>
    <scope>NUCLEOTIDE SEQUENCE [LARGE SCALE GENOMIC DNA]</scope>
    <source>
        <strain evidence="2 3">MJM4426</strain>
    </source>
</reference>
<dbReference type="GO" id="GO:0008999">
    <property type="term" value="F:protein-N-terminal-alanine acetyltransferase activity"/>
    <property type="evidence" value="ECO:0007669"/>
    <property type="project" value="TreeGrafter"/>
</dbReference>
<dbReference type="Gene3D" id="3.40.630.30">
    <property type="match status" value="1"/>
</dbReference>
<organism evidence="2 3">
    <name type="scientific">Streptomyces rubrolavendulae</name>
    <dbReference type="NCBI Taxonomy" id="285473"/>
    <lineage>
        <taxon>Bacteria</taxon>
        <taxon>Bacillati</taxon>
        <taxon>Actinomycetota</taxon>
        <taxon>Actinomycetes</taxon>
        <taxon>Kitasatosporales</taxon>
        <taxon>Streptomycetaceae</taxon>
        <taxon>Streptomyces</taxon>
    </lineage>
</organism>
<dbReference type="GO" id="GO:0005737">
    <property type="term" value="C:cytoplasm"/>
    <property type="evidence" value="ECO:0007669"/>
    <property type="project" value="TreeGrafter"/>
</dbReference>
<keyword evidence="3" id="KW-1185">Reference proteome</keyword>
<name>A0A1D8G144_9ACTN</name>
<dbReference type="GO" id="GO:1990189">
    <property type="term" value="F:protein N-terminal-serine acetyltransferase activity"/>
    <property type="evidence" value="ECO:0007669"/>
    <property type="project" value="TreeGrafter"/>
</dbReference>
<dbReference type="PANTHER" id="PTHR43441:SF10">
    <property type="entry name" value="ACETYLTRANSFERASE"/>
    <property type="match status" value="1"/>
</dbReference>